<accession>D6X641</accession>
<feature type="non-terminal residue" evidence="2">
    <location>
        <position position="73"/>
    </location>
</feature>
<organism evidence="2 3">
    <name type="scientific">Streptomyces pristinaespiralis (strain ATCC 25486 / DSM 40338 / CBS 914.69 / JCM 4507 / KCC S-0507 / NBRC 13074 / NRRL 2958 / 5647)</name>
    <dbReference type="NCBI Taxonomy" id="457429"/>
    <lineage>
        <taxon>Bacteria</taxon>
        <taxon>Bacillati</taxon>
        <taxon>Actinomycetota</taxon>
        <taxon>Actinomycetes</taxon>
        <taxon>Kitasatosporales</taxon>
        <taxon>Streptomycetaceae</taxon>
        <taxon>Streptomyces</taxon>
    </lineage>
</organism>
<name>D6X641_STRE2</name>
<evidence type="ECO:0000256" key="1">
    <source>
        <dbReference type="SAM" id="MobiDB-lite"/>
    </source>
</evidence>
<dbReference type="AlphaFoldDB" id="D6X641"/>
<keyword evidence="3" id="KW-1185">Reference proteome</keyword>
<evidence type="ECO:0000313" key="2">
    <source>
        <dbReference type="EMBL" id="EFH32076.1"/>
    </source>
</evidence>
<dbReference type="Proteomes" id="UP000002805">
    <property type="component" value="Chromosome"/>
</dbReference>
<feature type="region of interest" description="Disordered" evidence="1">
    <location>
        <begin position="1"/>
        <end position="73"/>
    </location>
</feature>
<dbReference type="EMBL" id="CM000950">
    <property type="protein sequence ID" value="EFH32076.1"/>
    <property type="molecule type" value="Genomic_DNA"/>
</dbReference>
<feature type="compositionally biased region" description="Basic and acidic residues" evidence="1">
    <location>
        <begin position="1"/>
        <end position="16"/>
    </location>
</feature>
<evidence type="ECO:0000313" key="3">
    <source>
        <dbReference type="Proteomes" id="UP000002805"/>
    </source>
</evidence>
<reference evidence="3" key="1">
    <citation type="submission" date="2008-02" db="EMBL/GenBank/DDBJ databases">
        <authorList>
            <consortium name="The Broad Institute Genome Sequencing Platform"/>
            <person name="Fischbach M."/>
            <person name="Ward D."/>
            <person name="Young S."/>
            <person name="Jaffe D."/>
            <person name="Gnerre S."/>
            <person name="Berlin A."/>
            <person name="Heiman D."/>
            <person name="Hepburn T."/>
            <person name="Sykes S."/>
            <person name="Alvarado L."/>
            <person name="Kodira C.D."/>
            <person name="Straight P."/>
            <person name="Clardy J."/>
            <person name="Hung D."/>
            <person name="Kolter R."/>
            <person name="Mekalanos J."/>
            <person name="Walker S."/>
            <person name="Walsh C.T."/>
            <person name="Lander E."/>
            <person name="Galagan J."/>
            <person name="Nusbaum C."/>
            <person name="Birren B."/>
        </authorList>
    </citation>
    <scope>NUCLEOTIDE SEQUENCE [LARGE SCALE GENOMIC DNA]</scope>
    <source>
        <strain evidence="3">ATCC 25486 / DSM 40338 / CBS 914.69 / JCM 4507 / NBRC 13074 / NRRL 2958 / 5647</strain>
    </source>
</reference>
<proteinExistence type="predicted"/>
<reference evidence="3" key="2">
    <citation type="submission" date="2009-10" db="EMBL/GenBank/DDBJ databases">
        <title>The genome sequence of Streptomyces pristinaespiralis strain ATCC 25486.</title>
        <authorList>
            <consortium name="The Broad Institute Genome Sequencing Platform"/>
            <consortium name="Broad Institute Microbial Sequencing Center"/>
            <person name="Fischbach M."/>
            <person name="Godfrey P."/>
            <person name="Ward D."/>
            <person name="Young S."/>
            <person name="Zeng Q."/>
            <person name="Koehrsen M."/>
            <person name="Alvarado L."/>
            <person name="Berlin A.M."/>
            <person name="Bochicchio J."/>
            <person name="Borenstein D."/>
            <person name="Chapman S.B."/>
            <person name="Chen Z."/>
            <person name="Engels R."/>
            <person name="Freedman E."/>
            <person name="Gellesch M."/>
            <person name="Goldberg J."/>
            <person name="Griggs A."/>
            <person name="Gujja S."/>
            <person name="Heilman E.R."/>
            <person name="Heiman D.I."/>
            <person name="Hepburn T.A."/>
            <person name="Howarth C."/>
            <person name="Jen D."/>
            <person name="Larson L."/>
            <person name="Lewis B."/>
            <person name="Mehta T."/>
            <person name="Park D."/>
            <person name="Pearson M."/>
            <person name="Richards J."/>
            <person name="Roberts A."/>
            <person name="Saif S."/>
            <person name="Shea T.D."/>
            <person name="Shenoy N."/>
            <person name="Sisk P."/>
            <person name="Stolte C."/>
            <person name="Sykes S.N."/>
            <person name="Thomson T."/>
            <person name="Walk T."/>
            <person name="White J."/>
            <person name="Yandava C."/>
            <person name="Straight P."/>
            <person name="Clardy J."/>
            <person name="Hung D."/>
            <person name="Kolter R."/>
            <person name="Mekalanos J."/>
            <person name="Walker S."/>
            <person name="Walsh C.T."/>
            <person name="Wieland-Brown L.C."/>
            <person name="Haas B."/>
            <person name="Nusbaum C."/>
            <person name="Birren B."/>
        </authorList>
    </citation>
    <scope>NUCLEOTIDE SEQUENCE [LARGE SCALE GENOMIC DNA]</scope>
    <source>
        <strain evidence="3">ATCC 25486 / DSM 40338 / CBS 914.69 / JCM 4507 / NBRC 13074 / NRRL 2958 / 5647</strain>
    </source>
</reference>
<feature type="compositionally biased region" description="Basic residues" evidence="1">
    <location>
        <begin position="34"/>
        <end position="51"/>
    </location>
</feature>
<feature type="non-terminal residue" evidence="2">
    <location>
        <position position="1"/>
    </location>
</feature>
<sequence>ERQGDDHPDETREGPKCARPRPGAGSHRTCAHACRAHRRARRHPRHRRCRRGGTGSARPDPRRLPARRRRRLA</sequence>
<dbReference type="HOGENOM" id="CLU_2711037_0_0_11"/>
<gene>
    <name evidence="2" type="ORF">SSDG_07338</name>
</gene>
<feature type="compositionally biased region" description="Basic residues" evidence="1">
    <location>
        <begin position="64"/>
        <end position="73"/>
    </location>
</feature>
<protein>
    <submittedName>
        <fullName evidence="2">ROK family transcriptional regulator</fullName>
    </submittedName>
</protein>